<dbReference type="OrthoDB" id="8114960at2"/>
<dbReference type="InterPro" id="IPR011008">
    <property type="entry name" value="Dimeric_a/b-barrel"/>
</dbReference>
<keyword evidence="3" id="KW-1185">Reference proteome</keyword>
<organism evidence="2 3">
    <name type="scientific">Rosistilla ulvae</name>
    <dbReference type="NCBI Taxonomy" id="1930277"/>
    <lineage>
        <taxon>Bacteria</taxon>
        <taxon>Pseudomonadati</taxon>
        <taxon>Planctomycetota</taxon>
        <taxon>Planctomycetia</taxon>
        <taxon>Pirellulales</taxon>
        <taxon>Pirellulaceae</taxon>
        <taxon>Rosistilla</taxon>
    </lineage>
</organism>
<feature type="domain" description="Stress-response A/B barrel" evidence="1">
    <location>
        <begin position="3"/>
        <end position="99"/>
    </location>
</feature>
<gene>
    <name evidence="2" type="ORF">EC9_13440</name>
</gene>
<evidence type="ECO:0000313" key="2">
    <source>
        <dbReference type="EMBL" id="QDS87167.1"/>
    </source>
</evidence>
<sequence length="102" mass="11694">MKFAHCVFFTLNDKSDVQCESLIAAGLKYLKPHDGIVSYSMGRREPEMQRPVNDQEFDVCLAIVFADRAAHDAYQVSDPHNEFIAEQKENWKQVRVFDSNVG</sequence>
<evidence type="ECO:0000313" key="3">
    <source>
        <dbReference type="Proteomes" id="UP000319557"/>
    </source>
</evidence>
<evidence type="ECO:0000259" key="1">
    <source>
        <dbReference type="PROSITE" id="PS51502"/>
    </source>
</evidence>
<dbReference type="SMART" id="SM00886">
    <property type="entry name" value="Dabb"/>
    <property type="match status" value="1"/>
</dbReference>
<name>A0A517LX19_9BACT</name>
<reference evidence="2 3" key="1">
    <citation type="submission" date="2019-02" db="EMBL/GenBank/DDBJ databases">
        <title>Deep-cultivation of Planctomycetes and their phenomic and genomic characterization uncovers novel biology.</title>
        <authorList>
            <person name="Wiegand S."/>
            <person name="Jogler M."/>
            <person name="Boedeker C."/>
            <person name="Pinto D."/>
            <person name="Vollmers J."/>
            <person name="Rivas-Marin E."/>
            <person name="Kohn T."/>
            <person name="Peeters S.H."/>
            <person name="Heuer A."/>
            <person name="Rast P."/>
            <person name="Oberbeckmann S."/>
            <person name="Bunk B."/>
            <person name="Jeske O."/>
            <person name="Meyerdierks A."/>
            <person name="Storesund J.E."/>
            <person name="Kallscheuer N."/>
            <person name="Luecker S."/>
            <person name="Lage O.M."/>
            <person name="Pohl T."/>
            <person name="Merkel B.J."/>
            <person name="Hornburger P."/>
            <person name="Mueller R.-W."/>
            <person name="Bruemmer F."/>
            <person name="Labrenz M."/>
            <person name="Spormann A.M."/>
            <person name="Op den Camp H."/>
            <person name="Overmann J."/>
            <person name="Amann R."/>
            <person name="Jetten M.S.M."/>
            <person name="Mascher T."/>
            <person name="Medema M.H."/>
            <person name="Devos D.P."/>
            <person name="Kaster A.-K."/>
            <person name="Ovreas L."/>
            <person name="Rohde M."/>
            <person name="Galperin M.Y."/>
            <person name="Jogler C."/>
        </authorList>
    </citation>
    <scope>NUCLEOTIDE SEQUENCE [LARGE SCALE GENOMIC DNA]</scope>
    <source>
        <strain evidence="2 3">EC9</strain>
    </source>
</reference>
<dbReference type="KEGG" id="ruv:EC9_13440"/>
<dbReference type="Pfam" id="PF07876">
    <property type="entry name" value="Dabb"/>
    <property type="match status" value="1"/>
</dbReference>
<protein>
    <submittedName>
        <fullName evidence="2">Stress responsive A/B Barrel Domain protein</fullName>
    </submittedName>
</protein>
<dbReference type="PROSITE" id="PS51502">
    <property type="entry name" value="S_R_A_B_BARREL"/>
    <property type="match status" value="1"/>
</dbReference>
<dbReference type="InterPro" id="IPR013097">
    <property type="entry name" value="Dabb"/>
</dbReference>
<dbReference type="Gene3D" id="3.30.70.100">
    <property type="match status" value="1"/>
</dbReference>
<accession>A0A517LX19</accession>
<dbReference type="AlphaFoldDB" id="A0A517LX19"/>
<dbReference type="EMBL" id="CP036261">
    <property type="protein sequence ID" value="QDS87167.1"/>
    <property type="molecule type" value="Genomic_DNA"/>
</dbReference>
<dbReference type="RefSeq" id="WP_145343356.1">
    <property type="nucleotide sequence ID" value="NZ_CP036261.1"/>
</dbReference>
<proteinExistence type="predicted"/>
<dbReference type="SUPFAM" id="SSF54909">
    <property type="entry name" value="Dimeric alpha+beta barrel"/>
    <property type="match status" value="1"/>
</dbReference>
<dbReference type="Proteomes" id="UP000319557">
    <property type="component" value="Chromosome"/>
</dbReference>